<feature type="compositionally biased region" description="Basic and acidic residues" evidence="20">
    <location>
        <begin position="156"/>
        <end position="242"/>
    </location>
</feature>
<evidence type="ECO:0000256" key="7">
    <source>
        <dbReference type="ARBA" id="ARBA00022771"/>
    </source>
</evidence>
<evidence type="ECO:0000256" key="17">
    <source>
        <dbReference type="ARBA" id="ARBA00079067"/>
    </source>
</evidence>
<accession>L5LXV3</accession>
<name>L5LXV3_MYODS</name>
<evidence type="ECO:0000256" key="4">
    <source>
        <dbReference type="ARBA" id="ARBA00022553"/>
    </source>
</evidence>
<reference evidence="25" key="1">
    <citation type="journal article" date="2013" name="Science">
        <title>Comparative analysis of bat genomes provides insight into the evolution of flight and immunity.</title>
        <authorList>
            <person name="Zhang G."/>
            <person name="Cowled C."/>
            <person name="Shi Z."/>
            <person name="Huang Z."/>
            <person name="Bishop-Lilly K.A."/>
            <person name="Fang X."/>
            <person name="Wynne J.W."/>
            <person name="Xiong Z."/>
            <person name="Baker M.L."/>
            <person name="Zhao W."/>
            <person name="Tachedjian M."/>
            <person name="Zhu Y."/>
            <person name="Zhou P."/>
            <person name="Jiang X."/>
            <person name="Ng J."/>
            <person name="Yang L."/>
            <person name="Wu L."/>
            <person name="Xiao J."/>
            <person name="Feng Y."/>
            <person name="Chen Y."/>
            <person name="Sun X."/>
            <person name="Zhang Y."/>
            <person name="Marsh G.A."/>
            <person name="Crameri G."/>
            <person name="Broder C.C."/>
            <person name="Frey K.G."/>
            <person name="Wang L.F."/>
            <person name="Wang J."/>
        </authorList>
    </citation>
    <scope>NUCLEOTIDE SEQUENCE [LARGE SCALE GENOMIC DNA]</scope>
</reference>
<evidence type="ECO:0000256" key="14">
    <source>
        <dbReference type="ARBA" id="ARBA00023163"/>
    </source>
</evidence>
<dbReference type="GO" id="GO:0006281">
    <property type="term" value="P:DNA repair"/>
    <property type="evidence" value="ECO:0007669"/>
    <property type="project" value="TreeGrafter"/>
</dbReference>
<dbReference type="InterPro" id="IPR014001">
    <property type="entry name" value="Helicase_ATP-bd"/>
</dbReference>
<feature type="compositionally biased region" description="Polar residues" evidence="20">
    <location>
        <begin position="480"/>
        <end position="495"/>
    </location>
</feature>
<evidence type="ECO:0000256" key="13">
    <source>
        <dbReference type="ARBA" id="ARBA00023125"/>
    </source>
</evidence>
<feature type="region of interest" description="Disordered" evidence="20">
    <location>
        <begin position="889"/>
        <end position="910"/>
    </location>
</feature>
<dbReference type="CDD" id="cd18793">
    <property type="entry name" value="SF2_C_SNF"/>
    <property type="match status" value="1"/>
</dbReference>
<dbReference type="InterPro" id="IPR038718">
    <property type="entry name" value="SNF2-like_sf"/>
</dbReference>
<dbReference type="GO" id="GO:0005634">
    <property type="term" value="C:nucleus"/>
    <property type="evidence" value="ECO:0007669"/>
    <property type="project" value="UniProtKB-SubCell"/>
</dbReference>
<evidence type="ECO:0000256" key="16">
    <source>
        <dbReference type="ARBA" id="ARBA00070113"/>
    </source>
</evidence>
<dbReference type="InterPro" id="IPR027417">
    <property type="entry name" value="P-loop_NTPase"/>
</dbReference>
<evidence type="ECO:0000256" key="11">
    <source>
        <dbReference type="ARBA" id="ARBA00022840"/>
    </source>
</evidence>
<dbReference type="Pfam" id="PF00271">
    <property type="entry name" value="Helicase_C"/>
    <property type="match status" value="1"/>
</dbReference>
<sequence length="1140" mass="125883">MELVRCPQHGTPCFLKTGVRDGPNKGKSFYVCRADACDFVQPTEACLSLQLDILSAAVEAGEATATTAVLTSHQPSFWLSSAPPVGHTDHQGTAPALSVCPLVDPNSKEHSVFSKSQHAPEPSHYPSIQQRNPFKVLDKNQEPSLWKQLIKGEGVEKMADKKQREKEGPLLDQKKEQKPESNCWVEKDLSSGRVVKEKSAGQEKPRGEKAELRCEAKGIEGTHKRNLPEMKSKQCHGNELRKPSAAPQENLNGESHYVQKESEPLREKKTRPLPQTVRSQNPVTKPLETGHPSKEQPKIREARETKAKDDPSTQATQKGLLQGPFQAQAEAHPAPAPKGPATQPAPPAAGPSLGERREADTSSGEEDDVIFVCSQPRIPSFLDTTSGSQKKENLPFPGQTAQRKISPASGVSRKVEPSDPASQRAHLTTQLKQKKSTLASVNIQVLPDKGQKLLKQIQELEETLSALALSPEQGTDEKSSTQVPQQSNFAKTTTAPPHLVPPKPLQLQGQALQPLGSLGLKAASQAAAGQSSQRYGGNTSLYTGPTNQDRLHSVWKITSEAIDELHRSLESCPGETAVAEDPAGLKVPLLLHQKQALAWLLWRESQKPQGGILADDMGLGKTLTMIALILTQKDQEKNKEKDKNTTLTWLSKDDSTEFTSHGTLIICPASLIHHWKKEVEKRVSHNKLRVYLYHGPNRDQRAKVLSTYDIVITTYSLVAKEIPTKKQEGLVPGTNLSEEGIATPLLRIVWARIVLDEAHNVKNPRVQTSIAVCKLQARARWAVTGTPIQNNLLDMYSLLKFLRCSPFDEFNLWRSQVDNGTKKGGERLSILTRSLLLRRTKDQLDSTGKPLVVLPQRTFQLHRLKLSEEEETVYSVLFARSRSALQSYLKRQESGDKQSGRSPDNPFSRGLTVSTSLASPVACRLRAYLLPSRLSPAQALDPTELKSEGLLLSLEDQLSALTLSELQNSEPSATVSLNGECFRVELFEDTRESTKWTSMLKVVALHLRRHKLTYTTIDGSVSPKQRMDLVEAFNNSRGPQVMLISLLAGGVGLNLIGGNHLFLLDMHWNPSLEDQACDRIYRVGQQKDVVIHRFVCEETVEEKILQLQEKKKDLAKQVLSGSGESVTKLTLADLKVLFGI</sequence>
<dbReference type="Gene3D" id="3.40.50.10810">
    <property type="entry name" value="Tandem AAA-ATPase domain"/>
    <property type="match status" value="1"/>
</dbReference>
<feature type="compositionally biased region" description="Pro residues" evidence="20">
    <location>
        <begin position="334"/>
        <end position="349"/>
    </location>
</feature>
<feature type="domain" description="Helicase C-terminal" evidence="22">
    <location>
        <begin position="953"/>
        <end position="1135"/>
    </location>
</feature>
<dbReference type="SMART" id="SM00490">
    <property type="entry name" value="HELICc"/>
    <property type="match status" value="1"/>
</dbReference>
<evidence type="ECO:0000259" key="22">
    <source>
        <dbReference type="PROSITE" id="PS51194"/>
    </source>
</evidence>
<dbReference type="SUPFAM" id="SSF52540">
    <property type="entry name" value="P-loop containing nucleoside triphosphate hydrolases"/>
    <property type="match status" value="2"/>
</dbReference>
<dbReference type="FunFam" id="3.40.50.10810:FF:000043">
    <property type="entry name" value="Transcription termination factor 2"/>
    <property type="match status" value="1"/>
</dbReference>
<keyword evidence="25" id="KW-1185">Reference proteome</keyword>
<keyword evidence="11" id="KW-0067">ATP-binding</keyword>
<dbReference type="InterPro" id="IPR002464">
    <property type="entry name" value="DNA/RNA_helicase_DEAH_CS"/>
</dbReference>
<keyword evidence="14" id="KW-0804">Transcription</keyword>
<protein>
    <recommendedName>
        <fullName evidence="16">Transcription termination factor 2</fullName>
    </recommendedName>
    <alternativeName>
        <fullName evidence="18">RNA polymerase II termination factor</fullName>
    </alternativeName>
    <alternativeName>
        <fullName evidence="17">Transcription release factor 2</fullName>
    </alternativeName>
</protein>
<dbReference type="GO" id="GO:0003677">
    <property type="term" value="F:DNA binding"/>
    <property type="evidence" value="ECO:0007669"/>
    <property type="project" value="UniProtKB-KW"/>
</dbReference>
<evidence type="ECO:0000256" key="9">
    <source>
        <dbReference type="ARBA" id="ARBA00022806"/>
    </source>
</evidence>
<feature type="region of interest" description="Disordered" evidence="20">
    <location>
        <begin position="108"/>
        <end position="128"/>
    </location>
</feature>
<dbReference type="AlphaFoldDB" id="L5LXV3"/>
<keyword evidence="13" id="KW-0238">DNA-binding</keyword>
<dbReference type="InterPro" id="IPR049730">
    <property type="entry name" value="SNF2/RAD54-like_C"/>
</dbReference>
<evidence type="ECO:0000256" key="18">
    <source>
        <dbReference type="ARBA" id="ARBA00082628"/>
    </source>
</evidence>
<evidence type="ECO:0000259" key="23">
    <source>
        <dbReference type="PROSITE" id="PS51999"/>
    </source>
</evidence>
<proteinExistence type="inferred from homology"/>
<dbReference type="PANTHER" id="PTHR45626">
    <property type="entry name" value="TRANSCRIPTION TERMINATION FACTOR 2-RELATED"/>
    <property type="match status" value="1"/>
</dbReference>
<dbReference type="Pfam" id="PF00176">
    <property type="entry name" value="SNF2-rel_dom"/>
    <property type="match status" value="1"/>
</dbReference>
<dbReference type="InterPro" id="IPR001650">
    <property type="entry name" value="Helicase_C-like"/>
</dbReference>
<keyword evidence="15" id="KW-0539">Nucleus</keyword>
<dbReference type="InterPro" id="IPR050628">
    <property type="entry name" value="SNF2_RAD54_helicase_TF"/>
</dbReference>
<dbReference type="InterPro" id="IPR010666">
    <property type="entry name" value="Znf_GRF"/>
</dbReference>
<feature type="region of interest" description="Disordered" evidence="20">
    <location>
        <begin position="470"/>
        <end position="505"/>
    </location>
</feature>
<dbReference type="Proteomes" id="UP000010556">
    <property type="component" value="Unassembled WGS sequence"/>
</dbReference>
<keyword evidence="12" id="KW-0805">Transcription regulation</keyword>
<gene>
    <name evidence="24" type="ORF">MDA_GLEAN10024832</name>
</gene>
<evidence type="ECO:0000256" key="10">
    <source>
        <dbReference type="ARBA" id="ARBA00022833"/>
    </source>
</evidence>
<dbReference type="PANTHER" id="PTHR45626:SF50">
    <property type="entry name" value="TRANSCRIPTION TERMINATION FACTOR 2"/>
    <property type="match status" value="1"/>
</dbReference>
<evidence type="ECO:0000313" key="24">
    <source>
        <dbReference type="EMBL" id="ELK30850.1"/>
    </source>
</evidence>
<dbReference type="PROSITE" id="PS51194">
    <property type="entry name" value="HELICASE_CTER"/>
    <property type="match status" value="1"/>
</dbReference>
<feature type="compositionally biased region" description="Low complexity" evidence="20">
    <location>
        <begin position="324"/>
        <end position="333"/>
    </location>
</feature>
<evidence type="ECO:0000256" key="12">
    <source>
        <dbReference type="ARBA" id="ARBA00023015"/>
    </source>
</evidence>
<dbReference type="GO" id="GO:0008094">
    <property type="term" value="F:ATP-dependent activity, acting on DNA"/>
    <property type="evidence" value="ECO:0007669"/>
    <property type="project" value="UniProtKB-ARBA"/>
</dbReference>
<dbReference type="Gene3D" id="3.40.50.300">
    <property type="entry name" value="P-loop containing nucleotide triphosphate hydrolases"/>
    <property type="match status" value="1"/>
</dbReference>
<evidence type="ECO:0000256" key="20">
    <source>
        <dbReference type="SAM" id="MobiDB-lite"/>
    </source>
</evidence>
<dbReference type="SMART" id="SM00487">
    <property type="entry name" value="DEXDc"/>
    <property type="match status" value="1"/>
</dbReference>
<keyword evidence="10" id="KW-0862">Zinc</keyword>
<dbReference type="PROSITE" id="PS00690">
    <property type="entry name" value="DEAH_ATP_HELICASE"/>
    <property type="match status" value="1"/>
</dbReference>
<dbReference type="CDD" id="cd18072">
    <property type="entry name" value="DEXHc_TTF2"/>
    <property type="match status" value="1"/>
</dbReference>
<feature type="compositionally biased region" description="Basic and acidic residues" evidence="20">
    <location>
        <begin position="890"/>
        <end position="899"/>
    </location>
</feature>
<keyword evidence="4" id="KW-0597">Phosphoprotein</keyword>
<dbReference type="GO" id="GO:0005737">
    <property type="term" value="C:cytoplasm"/>
    <property type="evidence" value="ECO:0007669"/>
    <property type="project" value="UniProtKB-ARBA"/>
</dbReference>
<dbReference type="InterPro" id="IPR000330">
    <property type="entry name" value="SNF2_N"/>
</dbReference>
<keyword evidence="8" id="KW-0378">Hydrolase</keyword>
<evidence type="ECO:0000256" key="19">
    <source>
        <dbReference type="PROSITE-ProRule" id="PRU01343"/>
    </source>
</evidence>
<keyword evidence="7 19" id="KW-0863">Zinc-finger</keyword>
<comment type="subcellular location">
    <subcellularLocation>
        <location evidence="1">Nucleus</location>
    </subcellularLocation>
</comment>
<dbReference type="GO" id="GO:0008270">
    <property type="term" value="F:zinc ion binding"/>
    <property type="evidence" value="ECO:0007669"/>
    <property type="project" value="UniProtKB-KW"/>
</dbReference>
<feature type="compositionally biased region" description="Basic and acidic residues" evidence="20">
    <location>
        <begin position="291"/>
        <end position="311"/>
    </location>
</feature>
<dbReference type="PROSITE" id="PS51999">
    <property type="entry name" value="ZF_GRF"/>
    <property type="match status" value="1"/>
</dbReference>
<evidence type="ECO:0000256" key="2">
    <source>
        <dbReference type="ARBA" id="ARBA00007025"/>
    </source>
</evidence>
<evidence type="ECO:0000256" key="15">
    <source>
        <dbReference type="ARBA" id="ARBA00023242"/>
    </source>
</evidence>
<evidence type="ECO:0000256" key="3">
    <source>
        <dbReference type="ARBA" id="ARBA00022472"/>
    </source>
</evidence>
<dbReference type="GO" id="GO:0006353">
    <property type="term" value="P:DNA-templated transcription termination"/>
    <property type="evidence" value="ECO:0007669"/>
    <property type="project" value="UniProtKB-KW"/>
</dbReference>
<feature type="region of interest" description="Disordered" evidence="20">
    <location>
        <begin position="156"/>
        <end position="424"/>
    </location>
</feature>
<feature type="domain" description="Helicase ATP-binding" evidence="21">
    <location>
        <begin position="602"/>
        <end position="805"/>
    </location>
</feature>
<evidence type="ECO:0000313" key="25">
    <source>
        <dbReference type="Proteomes" id="UP000010556"/>
    </source>
</evidence>
<keyword evidence="6" id="KW-0547">Nucleotide-binding</keyword>
<dbReference type="GO" id="GO:0016787">
    <property type="term" value="F:hydrolase activity"/>
    <property type="evidence" value="ECO:0007669"/>
    <property type="project" value="UniProtKB-KW"/>
</dbReference>
<evidence type="ECO:0000256" key="6">
    <source>
        <dbReference type="ARBA" id="ARBA00022741"/>
    </source>
</evidence>
<feature type="domain" description="GRF-type" evidence="23">
    <location>
        <begin position="6"/>
        <end position="46"/>
    </location>
</feature>
<dbReference type="Pfam" id="PF06839">
    <property type="entry name" value="Zn_ribbon_GRF"/>
    <property type="match status" value="1"/>
</dbReference>
<dbReference type="GO" id="GO:0004386">
    <property type="term" value="F:helicase activity"/>
    <property type="evidence" value="ECO:0007669"/>
    <property type="project" value="UniProtKB-KW"/>
</dbReference>
<evidence type="ECO:0000256" key="8">
    <source>
        <dbReference type="ARBA" id="ARBA00022801"/>
    </source>
</evidence>
<feature type="compositionally biased region" description="Basic and acidic residues" evidence="20">
    <location>
        <begin position="257"/>
        <end position="267"/>
    </location>
</feature>
<dbReference type="PROSITE" id="PS51192">
    <property type="entry name" value="HELICASE_ATP_BIND_1"/>
    <property type="match status" value="1"/>
</dbReference>
<comment type="similarity">
    <text evidence="2">Belongs to the SNF2/RAD54 helicase family.</text>
</comment>
<evidence type="ECO:0000256" key="1">
    <source>
        <dbReference type="ARBA" id="ARBA00004123"/>
    </source>
</evidence>
<organism evidence="24 25">
    <name type="scientific">Myotis davidii</name>
    <name type="common">David's myotis</name>
    <dbReference type="NCBI Taxonomy" id="225400"/>
    <lineage>
        <taxon>Eukaryota</taxon>
        <taxon>Metazoa</taxon>
        <taxon>Chordata</taxon>
        <taxon>Craniata</taxon>
        <taxon>Vertebrata</taxon>
        <taxon>Euteleostomi</taxon>
        <taxon>Mammalia</taxon>
        <taxon>Eutheria</taxon>
        <taxon>Laurasiatheria</taxon>
        <taxon>Chiroptera</taxon>
        <taxon>Yangochiroptera</taxon>
        <taxon>Vespertilionidae</taxon>
        <taxon>Myotis</taxon>
    </lineage>
</organism>
<dbReference type="EMBL" id="KB106585">
    <property type="protein sequence ID" value="ELK30850.1"/>
    <property type="molecule type" value="Genomic_DNA"/>
</dbReference>
<keyword evidence="9" id="KW-0347">Helicase</keyword>
<evidence type="ECO:0000259" key="21">
    <source>
        <dbReference type="PROSITE" id="PS51192"/>
    </source>
</evidence>
<evidence type="ECO:0000256" key="5">
    <source>
        <dbReference type="ARBA" id="ARBA00022723"/>
    </source>
</evidence>
<keyword evidence="3" id="KW-0806">Transcription termination</keyword>
<dbReference type="GO" id="GO:0005524">
    <property type="term" value="F:ATP binding"/>
    <property type="evidence" value="ECO:0007669"/>
    <property type="project" value="UniProtKB-KW"/>
</dbReference>
<keyword evidence="5" id="KW-0479">Metal-binding</keyword>